<dbReference type="Pfam" id="PF01926">
    <property type="entry name" value="MMR_HSR1"/>
    <property type="match status" value="1"/>
</dbReference>
<dbReference type="InterPro" id="IPR005662">
    <property type="entry name" value="GTPase_Era-like"/>
</dbReference>
<dbReference type="Proteomes" id="UP000392064">
    <property type="component" value="Chromosome"/>
</dbReference>
<evidence type="ECO:0000259" key="2">
    <source>
        <dbReference type="Pfam" id="PF01926"/>
    </source>
</evidence>
<keyword evidence="1" id="KW-1133">Transmembrane helix</keyword>
<feature type="domain" description="G" evidence="2">
    <location>
        <begin position="68"/>
        <end position="192"/>
    </location>
</feature>
<organism evidence="3 4">
    <name type="scientific">Aeromicrobium yanjiei</name>
    <dbReference type="NCBI Taxonomy" id="2662028"/>
    <lineage>
        <taxon>Bacteria</taxon>
        <taxon>Bacillati</taxon>
        <taxon>Actinomycetota</taxon>
        <taxon>Actinomycetes</taxon>
        <taxon>Propionibacteriales</taxon>
        <taxon>Nocardioidaceae</taxon>
        <taxon>Aeromicrobium</taxon>
    </lineage>
</organism>
<dbReference type="InterPro" id="IPR006073">
    <property type="entry name" value="GTP-bd"/>
</dbReference>
<keyword evidence="4" id="KW-1185">Reference proteome</keyword>
<gene>
    <name evidence="3" type="ORF">GEV26_04955</name>
</gene>
<dbReference type="RefSeq" id="WP_153652034.1">
    <property type="nucleotide sequence ID" value="NZ_CP045737.1"/>
</dbReference>
<dbReference type="Gene3D" id="3.40.50.300">
    <property type="entry name" value="P-loop containing nucleotide triphosphate hydrolases"/>
    <property type="match status" value="1"/>
</dbReference>
<dbReference type="EMBL" id="CP045737">
    <property type="protein sequence ID" value="QGG40763.1"/>
    <property type="molecule type" value="Genomic_DNA"/>
</dbReference>
<dbReference type="PANTHER" id="PTHR42698:SF1">
    <property type="entry name" value="GTPASE ERA, MITOCHONDRIAL"/>
    <property type="match status" value="1"/>
</dbReference>
<dbReference type="GO" id="GO:0005829">
    <property type="term" value="C:cytosol"/>
    <property type="evidence" value="ECO:0007669"/>
    <property type="project" value="TreeGrafter"/>
</dbReference>
<accession>A0A5Q2MGC7</accession>
<dbReference type="GO" id="GO:0043024">
    <property type="term" value="F:ribosomal small subunit binding"/>
    <property type="evidence" value="ECO:0007669"/>
    <property type="project" value="TreeGrafter"/>
</dbReference>
<sequence length="561" mass="59094">MTDTVSAVNPADDTFDGVRNDVTTRLEGLTRAVDAAHGRVDEEILAPAKTLAGRAAERLTLSGEHTIVALAGATGSGKSSLFNALTDLELAGVGVRRPTTSWALACAWGPDGAQGLLEWMGIPARHQVSRMSMLDQSSEDTKLEGLVLVDLPDHDSTEVSHHLEMDRLVKYADLIVWVLDPQKYADAAIHERYIQPMASYSDVTLVVLNQIDRIPFEDRDRALADVRRILADEGLPDVPVIGVSATRGDGVDDLKRELASRIRAKTSAKARLASDISAAAASIARVGGSAAAPGISPADRQALDEALLECAGVPQLVDAIEASTRRRAVLRTGWPFARWASRLGKAPLDELELGDDLTISSLASSAVPAGGSVQRANAELAIRDVAEKAAVGLERPWRDAVRGAATAGGSDIIGELDRAVRDTTADISRSPMWWRVVQAVQLLAVVAVLAGVVWLVAEGIGALISADLPDRGSVGIVPLVVVIALGAFFGGIVLAVLSRIAAGVGGRRRAQRAERELRAAIDQVATEKVIAPIQSELDAYGTYRSGILTALEGGPAEAPAA</sequence>
<name>A0A5Q2MGC7_9ACTN</name>
<evidence type="ECO:0000313" key="4">
    <source>
        <dbReference type="Proteomes" id="UP000392064"/>
    </source>
</evidence>
<dbReference type="AlphaFoldDB" id="A0A5Q2MGC7"/>
<keyword evidence="1" id="KW-0812">Transmembrane</keyword>
<dbReference type="GO" id="GO:0000028">
    <property type="term" value="P:ribosomal small subunit assembly"/>
    <property type="evidence" value="ECO:0007669"/>
    <property type="project" value="TreeGrafter"/>
</dbReference>
<feature type="transmembrane region" description="Helical" evidence="1">
    <location>
        <begin position="476"/>
        <end position="502"/>
    </location>
</feature>
<protein>
    <submittedName>
        <fullName evidence="3">ABC transporter</fullName>
    </submittedName>
</protein>
<dbReference type="SUPFAM" id="SSF52540">
    <property type="entry name" value="P-loop containing nucleoside triphosphate hydrolases"/>
    <property type="match status" value="1"/>
</dbReference>
<keyword evidence="1" id="KW-0472">Membrane</keyword>
<dbReference type="KEGG" id="aef:GEV26_04955"/>
<dbReference type="GO" id="GO:0019843">
    <property type="term" value="F:rRNA binding"/>
    <property type="evidence" value="ECO:0007669"/>
    <property type="project" value="TreeGrafter"/>
</dbReference>
<dbReference type="InterPro" id="IPR027417">
    <property type="entry name" value="P-loop_NTPase"/>
</dbReference>
<evidence type="ECO:0000256" key="1">
    <source>
        <dbReference type="SAM" id="Phobius"/>
    </source>
</evidence>
<evidence type="ECO:0000313" key="3">
    <source>
        <dbReference type="EMBL" id="QGG40763.1"/>
    </source>
</evidence>
<reference evidence="3 4" key="1">
    <citation type="submission" date="2019-11" db="EMBL/GenBank/DDBJ databases">
        <authorList>
            <person name="Li J."/>
        </authorList>
    </citation>
    <scope>NUCLEOTIDE SEQUENCE [LARGE SCALE GENOMIC DNA]</scope>
    <source>
        <strain evidence="3 4">MF47</strain>
    </source>
</reference>
<feature type="transmembrane region" description="Helical" evidence="1">
    <location>
        <begin position="439"/>
        <end position="464"/>
    </location>
</feature>
<dbReference type="PANTHER" id="PTHR42698">
    <property type="entry name" value="GTPASE ERA"/>
    <property type="match status" value="1"/>
</dbReference>
<proteinExistence type="predicted"/>
<dbReference type="GO" id="GO:0005525">
    <property type="term" value="F:GTP binding"/>
    <property type="evidence" value="ECO:0007669"/>
    <property type="project" value="InterPro"/>
</dbReference>